<reference evidence="9 10" key="1">
    <citation type="submission" date="2018-06" db="EMBL/GenBank/DDBJ databases">
        <title>Genomic Encyclopedia of Type Strains, Phase IV (KMG-IV): sequencing the most valuable type-strain genomes for metagenomic binning, comparative biology and taxonomic classification.</title>
        <authorList>
            <person name="Goeker M."/>
        </authorList>
    </citation>
    <scope>NUCLEOTIDE SEQUENCE [LARGE SCALE GENOMIC DNA]</scope>
    <source>
        <strain evidence="9 10">DSM 22112</strain>
    </source>
</reference>
<evidence type="ECO:0000256" key="4">
    <source>
        <dbReference type="ARBA" id="ARBA00023172"/>
    </source>
</evidence>
<dbReference type="AlphaFoldDB" id="A0A366ID97"/>
<dbReference type="GO" id="GO:0006302">
    <property type="term" value="P:double-strand break repair"/>
    <property type="evidence" value="ECO:0007669"/>
    <property type="project" value="TreeGrafter"/>
</dbReference>
<comment type="similarity">
    <text evidence="1 7">Belongs to the RecO family.</text>
</comment>
<comment type="function">
    <text evidence="7">Involved in DNA repair and RecF pathway recombination.</text>
</comment>
<organism evidence="9 10">
    <name type="scientific">Alkalibaculum bacchi</name>
    <dbReference type="NCBI Taxonomy" id="645887"/>
    <lineage>
        <taxon>Bacteria</taxon>
        <taxon>Bacillati</taxon>
        <taxon>Bacillota</taxon>
        <taxon>Clostridia</taxon>
        <taxon>Eubacteriales</taxon>
        <taxon>Eubacteriaceae</taxon>
        <taxon>Alkalibaculum</taxon>
    </lineage>
</organism>
<keyword evidence="5 7" id="KW-0234">DNA repair</keyword>
<dbReference type="SUPFAM" id="SSF57863">
    <property type="entry name" value="ArfGap/RecO-like zinc finger"/>
    <property type="match status" value="1"/>
</dbReference>
<dbReference type="InterPro" id="IPR037278">
    <property type="entry name" value="ARFGAP/RecO"/>
</dbReference>
<dbReference type="PANTHER" id="PTHR33991">
    <property type="entry name" value="DNA REPAIR PROTEIN RECO"/>
    <property type="match status" value="1"/>
</dbReference>
<comment type="caution">
    <text evidence="9">The sequence shown here is derived from an EMBL/GenBank/DDBJ whole genome shotgun (WGS) entry which is preliminary data.</text>
</comment>
<keyword evidence="4 7" id="KW-0233">DNA recombination</keyword>
<dbReference type="RefSeq" id="WP_113919481.1">
    <property type="nucleotide sequence ID" value="NZ_QNRX01000002.1"/>
</dbReference>
<evidence type="ECO:0000256" key="7">
    <source>
        <dbReference type="HAMAP-Rule" id="MF_00201"/>
    </source>
</evidence>
<dbReference type="GO" id="GO:0006310">
    <property type="term" value="P:DNA recombination"/>
    <property type="evidence" value="ECO:0007669"/>
    <property type="project" value="UniProtKB-UniRule"/>
</dbReference>
<dbReference type="HAMAP" id="MF_00201">
    <property type="entry name" value="RecO"/>
    <property type="match status" value="1"/>
</dbReference>
<evidence type="ECO:0000313" key="9">
    <source>
        <dbReference type="EMBL" id="RBP68908.1"/>
    </source>
</evidence>
<evidence type="ECO:0000313" key="10">
    <source>
        <dbReference type="Proteomes" id="UP000253490"/>
    </source>
</evidence>
<evidence type="ECO:0000256" key="5">
    <source>
        <dbReference type="ARBA" id="ARBA00023204"/>
    </source>
</evidence>
<name>A0A366ID97_9FIRM</name>
<dbReference type="InterPro" id="IPR042242">
    <property type="entry name" value="RecO_C"/>
</dbReference>
<dbReference type="InterPro" id="IPR012340">
    <property type="entry name" value="NA-bd_OB-fold"/>
</dbReference>
<dbReference type="SUPFAM" id="SSF50249">
    <property type="entry name" value="Nucleic acid-binding proteins"/>
    <property type="match status" value="1"/>
</dbReference>
<evidence type="ECO:0000259" key="8">
    <source>
        <dbReference type="Pfam" id="PF11967"/>
    </source>
</evidence>
<evidence type="ECO:0000256" key="3">
    <source>
        <dbReference type="ARBA" id="ARBA00022763"/>
    </source>
</evidence>
<dbReference type="GO" id="GO:0043590">
    <property type="term" value="C:bacterial nucleoid"/>
    <property type="evidence" value="ECO:0007669"/>
    <property type="project" value="TreeGrafter"/>
</dbReference>
<sequence length="244" mass="28371">MEKVSGVVIKRTDLSDNDVIVTIFTKEKGKIQAIAKGAKKPKSQYTGTTQLFCYSNFVYYPGKSLGYLSQSELIESFYKLRNSLEKLYSATYIIEMINATFLESEKDERILSLLLHTLSLLASDKTRDIRTVLLSFQLKFVGFLGYVPHLNHCSRCTKEYEEYYFSKKIGGLICPKCKGNSTFERKISRNGLEILKTILYYDITKISQLIFNEELMKYLIKLMNDYIVYHIDKKLYSFEFLETI</sequence>
<dbReference type="NCBIfam" id="TIGR00613">
    <property type="entry name" value="reco"/>
    <property type="match status" value="1"/>
</dbReference>
<evidence type="ECO:0000256" key="1">
    <source>
        <dbReference type="ARBA" id="ARBA00007452"/>
    </source>
</evidence>
<dbReference type="Pfam" id="PF02565">
    <property type="entry name" value="RecO_C"/>
    <property type="match status" value="1"/>
</dbReference>
<protein>
    <recommendedName>
        <fullName evidence="2 7">DNA repair protein RecO</fullName>
    </recommendedName>
    <alternativeName>
        <fullName evidence="6 7">Recombination protein O</fullName>
    </alternativeName>
</protein>
<gene>
    <name evidence="7" type="primary">recO</name>
    <name evidence="9" type="ORF">DES36_10248</name>
</gene>
<dbReference type="OrthoDB" id="9797083at2"/>
<dbReference type="InterPro" id="IPR022572">
    <property type="entry name" value="DNA_rep/recomb_RecO_N"/>
</dbReference>
<dbReference type="PANTHER" id="PTHR33991:SF1">
    <property type="entry name" value="DNA REPAIR PROTEIN RECO"/>
    <property type="match status" value="1"/>
</dbReference>
<proteinExistence type="inferred from homology"/>
<dbReference type="EMBL" id="QNRX01000002">
    <property type="protein sequence ID" value="RBP68908.1"/>
    <property type="molecule type" value="Genomic_DNA"/>
</dbReference>
<dbReference type="Pfam" id="PF11967">
    <property type="entry name" value="RecO_N"/>
    <property type="match status" value="1"/>
</dbReference>
<dbReference type="InterPro" id="IPR003717">
    <property type="entry name" value="RecO"/>
</dbReference>
<dbReference type="Gene3D" id="1.20.1440.120">
    <property type="entry name" value="Recombination protein O, C-terminal domain"/>
    <property type="match status" value="1"/>
</dbReference>
<accession>A0A366ID97</accession>
<feature type="domain" description="DNA replication/recombination mediator RecO N-terminal" evidence="8">
    <location>
        <begin position="3"/>
        <end position="77"/>
    </location>
</feature>
<evidence type="ECO:0000256" key="2">
    <source>
        <dbReference type="ARBA" id="ARBA00021310"/>
    </source>
</evidence>
<dbReference type="Gene3D" id="2.40.50.140">
    <property type="entry name" value="Nucleic acid-binding proteins"/>
    <property type="match status" value="1"/>
</dbReference>
<evidence type="ECO:0000256" key="6">
    <source>
        <dbReference type="ARBA" id="ARBA00033409"/>
    </source>
</evidence>
<keyword evidence="3 7" id="KW-0227">DNA damage</keyword>
<keyword evidence="10" id="KW-1185">Reference proteome</keyword>
<dbReference type="Proteomes" id="UP000253490">
    <property type="component" value="Unassembled WGS sequence"/>
</dbReference>